<evidence type="ECO:0000313" key="17">
    <source>
        <dbReference type="EMBL" id="SNU89475.1"/>
    </source>
</evidence>
<dbReference type="SMART" id="SM00740">
    <property type="entry name" value="PASTA"/>
    <property type="match status" value="2"/>
</dbReference>
<dbReference type="eggNOG" id="COG0768">
    <property type="taxonomic scope" value="Bacteria"/>
</dbReference>
<dbReference type="SUPFAM" id="SSF56519">
    <property type="entry name" value="Penicillin binding protein dimerisation domain"/>
    <property type="match status" value="1"/>
</dbReference>
<dbReference type="CDD" id="cd06576">
    <property type="entry name" value="PASTA_Pbp2x-like_1"/>
    <property type="match status" value="1"/>
</dbReference>
<feature type="transmembrane region" description="Helical" evidence="15">
    <location>
        <begin position="28"/>
        <end position="49"/>
    </location>
</feature>
<gene>
    <name evidence="17" type="primary">ftsI</name>
    <name evidence="17" type="ORF">SAMEA4412692_01497</name>
</gene>
<dbReference type="EC" id="2.3.2.-" evidence="17"/>
<dbReference type="EMBL" id="LT906439">
    <property type="protein sequence ID" value="SNU89475.1"/>
    <property type="molecule type" value="Genomic_DNA"/>
</dbReference>
<keyword evidence="3" id="KW-1003">Cell membrane</keyword>
<reference evidence="17 18" key="1">
    <citation type="submission" date="2017-06" db="EMBL/GenBank/DDBJ databases">
        <authorList>
            <consortium name="Pathogen Informatics"/>
        </authorList>
    </citation>
    <scope>NUCLEOTIDE SEQUENCE [LARGE SCALE GENOMIC DNA]</scope>
    <source>
        <strain evidence="17 18">NCTC13788</strain>
    </source>
</reference>
<dbReference type="PROSITE" id="PS51178">
    <property type="entry name" value="PASTA"/>
    <property type="match status" value="1"/>
</dbReference>
<evidence type="ECO:0000256" key="7">
    <source>
        <dbReference type="ARBA" id="ARBA00022960"/>
    </source>
</evidence>
<keyword evidence="5 15" id="KW-0812">Transmembrane</keyword>
<organism evidence="17 18">
    <name type="scientific">Streptococcus merionis</name>
    <dbReference type="NCBI Taxonomy" id="400065"/>
    <lineage>
        <taxon>Bacteria</taxon>
        <taxon>Bacillati</taxon>
        <taxon>Bacillota</taxon>
        <taxon>Bacilli</taxon>
        <taxon>Lactobacillales</taxon>
        <taxon>Streptococcaceae</taxon>
        <taxon>Streptococcus</taxon>
    </lineage>
</organism>
<dbReference type="FunFam" id="3.40.710.10:FF:000095">
    <property type="entry name" value="Penicillin-binding protein 2x"/>
    <property type="match status" value="1"/>
</dbReference>
<dbReference type="InterPro" id="IPR050515">
    <property type="entry name" value="Beta-lactam/transpept"/>
</dbReference>
<keyword evidence="8" id="KW-0573">Peptidoglycan synthesis</keyword>
<dbReference type="KEGG" id="smen:SAMEA4412692_1497"/>
<dbReference type="GO" id="GO:0046677">
    <property type="term" value="P:response to antibiotic"/>
    <property type="evidence" value="ECO:0007669"/>
    <property type="project" value="UniProtKB-KW"/>
</dbReference>
<accession>A0A239SVE7</accession>
<keyword evidence="7" id="KW-0133">Cell shape</keyword>
<evidence type="ECO:0000256" key="1">
    <source>
        <dbReference type="ARBA" id="ARBA00004162"/>
    </source>
</evidence>
<evidence type="ECO:0000256" key="3">
    <source>
        <dbReference type="ARBA" id="ARBA00022475"/>
    </source>
</evidence>
<dbReference type="PANTHER" id="PTHR30627">
    <property type="entry name" value="PEPTIDOGLYCAN D,D-TRANSPEPTIDASE"/>
    <property type="match status" value="1"/>
</dbReference>
<name>A0A239SVE7_9STRE</name>
<evidence type="ECO:0000256" key="14">
    <source>
        <dbReference type="ARBA" id="ARBA00055980"/>
    </source>
</evidence>
<dbReference type="Gene3D" id="2.20.70.70">
    <property type="match status" value="1"/>
</dbReference>
<keyword evidence="17" id="KW-0808">Transferase</keyword>
<evidence type="ECO:0000256" key="8">
    <source>
        <dbReference type="ARBA" id="ARBA00022984"/>
    </source>
</evidence>
<keyword evidence="17" id="KW-0012">Acyltransferase</keyword>
<dbReference type="PANTHER" id="PTHR30627:SF26">
    <property type="entry name" value="PENICILLIN-BINDING PROTEIN 2B"/>
    <property type="match status" value="1"/>
</dbReference>
<feature type="domain" description="PASTA" evidence="16">
    <location>
        <begin position="693"/>
        <end position="753"/>
    </location>
</feature>
<dbReference type="Pfam" id="PF03717">
    <property type="entry name" value="PBP_dimer"/>
    <property type="match status" value="1"/>
</dbReference>
<dbReference type="GO" id="GO:0009252">
    <property type="term" value="P:peptidoglycan biosynthetic process"/>
    <property type="evidence" value="ECO:0007669"/>
    <property type="project" value="UniProtKB-KW"/>
</dbReference>
<comment type="subcellular location">
    <subcellularLocation>
        <location evidence="1">Cell membrane</location>
        <topology evidence="1">Single-pass membrane protein</topology>
    </subcellularLocation>
</comment>
<dbReference type="GO" id="GO:0005886">
    <property type="term" value="C:plasma membrane"/>
    <property type="evidence" value="ECO:0007669"/>
    <property type="project" value="UniProtKB-SubCell"/>
</dbReference>
<evidence type="ECO:0000256" key="2">
    <source>
        <dbReference type="ARBA" id="ARBA00007171"/>
    </source>
</evidence>
<keyword evidence="10 15" id="KW-0472">Membrane</keyword>
<dbReference type="GO" id="GO:0051301">
    <property type="term" value="P:cell division"/>
    <property type="evidence" value="ECO:0007669"/>
    <property type="project" value="UniProtKB-KW"/>
</dbReference>
<dbReference type="InterPro" id="IPR053467">
    <property type="entry name" value="PbpX"/>
</dbReference>
<dbReference type="InterPro" id="IPR001460">
    <property type="entry name" value="PCN-bd_Tpept"/>
</dbReference>
<evidence type="ECO:0000313" key="18">
    <source>
        <dbReference type="Proteomes" id="UP000215185"/>
    </source>
</evidence>
<evidence type="ECO:0000256" key="6">
    <source>
        <dbReference type="ARBA" id="ARBA00022737"/>
    </source>
</evidence>
<dbReference type="SUPFAM" id="SSF56601">
    <property type="entry name" value="beta-lactamase/transpeptidase-like"/>
    <property type="match status" value="1"/>
</dbReference>
<dbReference type="InterPro" id="IPR012338">
    <property type="entry name" value="Beta-lactam/transpept-like"/>
</dbReference>
<comment type="function">
    <text evidence="14">A transpeptidase that forms peptide cross-links between adjacent glycan strands in cell wall peptidoglycan (PG). Part of the divisome machinery that synthesizes the septal cross wall. Beta-lactams inactivate the PBPs by acylating an essential serine residue in the active site of these proteins.</text>
</comment>
<protein>
    <submittedName>
        <fullName evidence="17">Penicillin-binding protein 3/cell division protein</fullName>
        <ecNumber evidence="17">2.3.2.-</ecNumber>
    </submittedName>
</protein>
<evidence type="ECO:0000256" key="15">
    <source>
        <dbReference type="SAM" id="Phobius"/>
    </source>
</evidence>
<comment type="similarity">
    <text evidence="2">Belongs to the transpeptidase family.</text>
</comment>
<dbReference type="Pfam" id="PF03793">
    <property type="entry name" value="PASTA"/>
    <property type="match status" value="2"/>
</dbReference>
<evidence type="ECO:0000256" key="12">
    <source>
        <dbReference type="ARBA" id="ARBA00023306"/>
    </source>
</evidence>
<dbReference type="Pfam" id="PF00905">
    <property type="entry name" value="Transpeptidase"/>
    <property type="match status" value="1"/>
</dbReference>
<keyword evidence="12" id="KW-0131">Cell cycle</keyword>
<dbReference type="GO" id="GO:0008360">
    <property type="term" value="P:regulation of cell shape"/>
    <property type="evidence" value="ECO:0007669"/>
    <property type="project" value="UniProtKB-KW"/>
</dbReference>
<dbReference type="Proteomes" id="UP000215185">
    <property type="component" value="Chromosome 1"/>
</dbReference>
<dbReference type="OrthoDB" id="9804124at2"/>
<dbReference type="STRING" id="1123308.GCA_000380085_01144"/>
<dbReference type="NCBIfam" id="NF038271">
    <property type="entry name" value="strep_PBP2X"/>
    <property type="match status" value="1"/>
</dbReference>
<evidence type="ECO:0000256" key="5">
    <source>
        <dbReference type="ARBA" id="ARBA00022692"/>
    </source>
</evidence>
<evidence type="ECO:0000256" key="11">
    <source>
        <dbReference type="ARBA" id="ARBA00023251"/>
    </source>
</evidence>
<evidence type="ECO:0000256" key="4">
    <source>
        <dbReference type="ARBA" id="ARBA00022618"/>
    </source>
</evidence>
<evidence type="ECO:0000256" key="9">
    <source>
        <dbReference type="ARBA" id="ARBA00022989"/>
    </source>
</evidence>
<keyword evidence="6" id="KW-0677">Repeat</keyword>
<keyword evidence="13" id="KW-0961">Cell wall biogenesis/degradation</keyword>
<evidence type="ECO:0000259" key="16">
    <source>
        <dbReference type="PROSITE" id="PS51178"/>
    </source>
</evidence>
<evidence type="ECO:0000256" key="10">
    <source>
        <dbReference type="ARBA" id="ARBA00023136"/>
    </source>
</evidence>
<dbReference type="InterPro" id="IPR036138">
    <property type="entry name" value="PBP_dimer_sf"/>
</dbReference>
<proteinExistence type="inferred from homology"/>
<dbReference type="SUPFAM" id="SSF54184">
    <property type="entry name" value="Penicillin-binding protein 2x (pbp-2x), c-terminal domain"/>
    <property type="match status" value="2"/>
</dbReference>
<keyword evidence="9 15" id="KW-1133">Transmembrane helix</keyword>
<dbReference type="GO" id="GO:0008658">
    <property type="term" value="F:penicillin binding"/>
    <property type="evidence" value="ECO:0007669"/>
    <property type="project" value="InterPro"/>
</dbReference>
<dbReference type="Gene3D" id="3.90.1310.10">
    <property type="entry name" value="Penicillin-binding protein 2a (Domain 2)"/>
    <property type="match status" value="2"/>
</dbReference>
<dbReference type="InterPro" id="IPR005543">
    <property type="entry name" value="PASTA_dom"/>
</dbReference>
<dbReference type="GO" id="GO:0071555">
    <property type="term" value="P:cell wall organization"/>
    <property type="evidence" value="ECO:0007669"/>
    <property type="project" value="UniProtKB-KW"/>
</dbReference>
<dbReference type="GO" id="GO:0016746">
    <property type="term" value="F:acyltransferase activity"/>
    <property type="evidence" value="ECO:0007669"/>
    <property type="project" value="UniProtKB-KW"/>
</dbReference>
<dbReference type="Gene3D" id="3.40.710.10">
    <property type="entry name" value="DD-peptidase/beta-lactamase superfamily"/>
    <property type="match status" value="2"/>
</dbReference>
<keyword evidence="18" id="KW-1185">Reference proteome</keyword>
<dbReference type="InterPro" id="IPR005311">
    <property type="entry name" value="PBP_dimer"/>
</dbReference>
<dbReference type="RefSeq" id="WP_018373711.1">
    <property type="nucleotide sequence ID" value="NZ_LT906439.1"/>
</dbReference>
<sequence>MSKRRRILAYALSDRKGPRQNRRKVGRALSLLSVFLFLVFLINFAIIMITGKKFGQDLRALAADRHQTTTTVHAKRGTIYDRSGTPIAEDSTTYSIYAILSKEYVSATGEKLFIQPEQMDDVATILSEKLGLETDYVKSQLKLENQYQVSFGIQGNNISYGTKIEIEAALQEKGITGIGFTASPGRLYPNGIFASHFIGYTSLADNKDGKTQSLVGSTGLEESFNTILSGVDGITTYEKTASGVIKPGTETITRQKVDGQDVYTTLSEPLQSYLETNMDVFQSKANGVLASATLVSAKTGEILATTQRPTFDLDTKEGLGDLPNWSSALYQTQYEPGSTMKVMTLASAIDNGTFDPTYTYSTAGYTVIDTTINDWDINMGLSDGRYLNLAQAFAHSSNIGMVILEQNMGDEKWLKYLYNFDFGLPTRFGMLHENFGLVNSDNKVTTAMSAFGQGISVTQIQLLKAFSAIANDGEMLTPKFVSALYDPNSNTARKASKEVSGKPISSDAANQTLQYMVSVGTDPYVGTLYSSYVGGSIIQVNGVPAAVKSGTAEIAKVDGSGYIEGSGPSSLLYSVVAMFPAEDPDFYMYVTLQQPEHWDVLFWMDVVNPVLEEAMRLKDTLGLTKPTTILDDVSDETEYKLPNVIDLAPGDVSAELRQNLVQPIVVGTTNKIKKTSVKIGTNLHANQQILLWTGDLKKIPDMYGWTKANVDKFSEWTGIEIVYKGTGDRVTEQGVGAETPIDKIKKITITLGD</sequence>
<dbReference type="CDD" id="cd06575">
    <property type="entry name" value="PASTA_Pbp2x-like_2"/>
    <property type="match status" value="1"/>
</dbReference>
<evidence type="ECO:0000256" key="13">
    <source>
        <dbReference type="ARBA" id="ARBA00023316"/>
    </source>
</evidence>
<dbReference type="AlphaFoldDB" id="A0A239SVE7"/>
<keyword evidence="11" id="KW-0046">Antibiotic resistance</keyword>
<keyword evidence="4 17" id="KW-0132">Cell division</keyword>